<feature type="signal peptide" evidence="1">
    <location>
        <begin position="1"/>
        <end position="16"/>
    </location>
</feature>
<dbReference type="Proteomes" id="UP001165060">
    <property type="component" value="Unassembled WGS sequence"/>
</dbReference>
<reference evidence="2 3" key="1">
    <citation type="journal article" date="2023" name="Commun. Biol.">
        <title>Genome analysis of Parmales, the sister group of diatoms, reveals the evolutionary specialization of diatoms from phago-mixotrophs to photoautotrophs.</title>
        <authorList>
            <person name="Ban H."/>
            <person name="Sato S."/>
            <person name="Yoshikawa S."/>
            <person name="Yamada K."/>
            <person name="Nakamura Y."/>
            <person name="Ichinomiya M."/>
            <person name="Sato N."/>
            <person name="Blanc-Mathieu R."/>
            <person name="Endo H."/>
            <person name="Kuwata A."/>
            <person name="Ogata H."/>
        </authorList>
    </citation>
    <scope>NUCLEOTIDE SEQUENCE [LARGE SCALE GENOMIC DNA]</scope>
</reference>
<evidence type="ECO:0000313" key="3">
    <source>
        <dbReference type="Proteomes" id="UP001165060"/>
    </source>
</evidence>
<dbReference type="InterPro" id="IPR036509">
    <property type="entry name" value="Met_Sox_Rdtase_MsrA_sf"/>
</dbReference>
<gene>
    <name evidence="2" type="ORF">TeGR_g9829</name>
</gene>
<accession>A0ABQ6M915</accession>
<evidence type="ECO:0000313" key="2">
    <source>
        <dbReference type="EMBL" id="GMI21814.1"/>
    </source>
</evidence>
<dbReference type="EMBL" id="BRYB01003854">
    <property type="protein sequence ID" value="GMI21814.1"/>
    <property type="molecule type" value="Genomic_DNA"/>
</dbReference>
<protein>
    <recommendedName>
        <fullName evidence="4">Peptide-methionine (S)-S-oxide reductase</fullName>
    </recommendedName>
</protein>
<evidence type="ECO:0000256" key="1">
    <source>
        <dbReference type="SAM" id="SignalP"/>
    </source>
</evidence>
<proteinExistence type="predicted"/>
<feature type="chain" id="PRO_5046339308" description="Peptide-methionine (S)-S-oxide reductase" evidence="1">
    <location>
        <begin position="17"/>
        <end position="177"/>
    </location>
</feature>
<comment type="caution">
    <text evidence="2">The sequence shown here is derived from an EMBL/GenBank/DDBJ whole genome shotgun (WGS) entry which is preliminary data.</text>
</comment>
<sequence>MRTIALLLPLLPSALSAPSVFFGNGCFWHMQHLLTTELEQGLLGRDTADLTSTAGYAGGKEEPTPLCYPSEADFNNHEEFGSAEVVSVELEGVEQVEMAASIFFNDFARTGRDTWARKDGFDQGAQFRAVVGLPGGLGGEYGDALGKGNVHNMTLLAGSGADPDTYEENAVPAPAPA</sequence>
<organism evidence="2 3">
    <name type="scientific">Tetraparma gracilis</name>
    <dbReference type="NCBI Taxonomy" id="2962635"/>
    <lineage>
        <taxon>Eukaryota</taxon>
        <taxon>Sar</taxon>
        <taxon>Stramenopiles</taxon>
        <taxon>Ochrophyta</taxon>
        <taxon>Bolidophyceae</taxon>
        <taxon>Parmales</taxon>
        <taxon>Triparmaceae</taxon>
        <taxon>Tetraparma</taxon>
    </lineage>
</organism>
<evidence type="ECO:0008006" key="4">
    <source>
        <dbReference type="Google" id="ProtNLM"/>
    </source>
</evidence>
<dbReference type="Gene3D" id="3.30.1060.10">
    <property type="entry name" value="Peptide methionine sulphoxide reductase MsrA"/>
    <property type="match status" value="1"/>
</dbReference>
<name>A0ABQ6M915_9STRA</name>
<keyword evidence="1" id="KW-0732">Signal</keyword>
<keyword evidence="3" id="KW-1185">Reference proteome</keyword>